<keyword evidence="3" id="KW-1185">Reference proteome</keyword>
<protein>
    <submittedName>
        <fullName evidence="2">Uncharacterized protein</fullName>
    </submittedName>
</protein>
<organism evidence="2 3">
    <name type="scientific">Mycena albidolilacea</name>
    <dbReference type="NCBI Taxonomy" id="1033008"/>
    <lineage>
        <taxon>Eukaryota</taxon>
        <taxon>Fungi</taxon>
        <taxon>Dikarya</taxon>
        <taxon>Basidiomycota</taxon>
        <taxon>Agaricomycotina</taxon>
        <taxon>Agaricomycetes</taxon>
        <taxon>Agaricomycetidae</taxon>
        <taxon>Agaricales</taxon>
        <taxon>Marasmiineae</taxon>
        <taxon>Mycenaceae</taxon>
        <taxon>Mycena</taxon>
    </lineage>
</organism>
<accession>A0AAD6ZXJ8</accession>
<feature type="compositionally biased region" description="Acidic residues" evidence="1">
    <location>
        <begin position="149"/>
        <end position="160"/>
    </location>
</feature>
<dbReference type="EMBL" id="JARIHO010000024">
    <property type="protein sequence ID" value="KAJ7343072.1"/>
    <property type="molecule type" value="Genomic_DNA"/>
</dbReference>
<feature type="region of interest" description="Disordered" evidence="1">
    <location>
        <begin position="171"/>
        <end position="227"/>
    </location>
</feature>
<comment type="caution">
    <text evidence="2">The sequence shown here is derived from an EMBL/GenBank/DDBJ whole genome shotgun (WGS) entry which is preliminary data.</text>
</comment>
<dbReference type="Proteomes" id="UP001218218">
    <property type="component" value="Unassembled WGS sequence"/>
</dbReference>
<evidence type="ECO:0000313" key="2">
    <source>
        <dbReference type="EMBL" id="KAJ7343072.1"/>
    </source>
</evidence>
<gene>
    <name evidence="2" type="ORF">DFH08DRAFT_238343</name>
</gene>
<feature type="region of interest" description="Disordered" evidence="1">
    <location>
        <begin position="143"/>
        <end position="162"/>
    </location>
</feature>
<dbReference type="AlphaFoldDB" id="A0AAD6ZXJ8"/>
<reference evidence="2" key="1">
    <citation type="submission" date="2023-03" db="EMBL/GenBank/DDBJ databases">
        <title>Massive genome expansion in bonnet fungi (Mycena s.s.) driven by repeated elements and novel gene families across ecological guilds.</title>
        <authorList>
            <consortium name="Lawrence Berkeley National Laboratory"/>
            <person name="Harder C.B."/>
            <person name="Miyauchi S."/>
            <person name="Viragh M."/>
            <person name="Kuo A."/>
            <person name="Thoen E."/>
            <person name="Andreopoulos B."/>
            <person name="Lu D."/>
            <person name="Skrede I."/>
            <person name="Drula E."/>
            <person name="Henrissat B."/>
            <person name="Morin E."/>
            <person name="Kohler A."/>
            <person name="Barry K."/>
            <person name="LaButti K."/>
            <person name="Morin E."/>
            <person name="Salamov A."/>
            <person name="Lipzen A."/>
            <person name="Mereny Z."/>
            <person name="Hegedus B."/>
            <person name="Baldrian P."/>
            <person name="Stursova M."/>
            <person name="Weitz H."/>
            <person name="Taylor A."/>
            <person name="Grigoriev I.V."/>
            <person name="Nagy L.G."/>
            <person name="Martin F."/>
            <person name="Kauserud H."/>
        </authorList>
    </citation>
    <scope>NUCLEOTIDE SEQUENCE</scope>
    <source>
        <strain evidence="2">CBHHK002</strain>
    </source>
</reference>
<sequence>MNIDIDECSKALNAHEERSYFTQLRKASSWNKELSGYANRFTKRREDLLFALNLQTATAVAKIDSNVTEMVGKFSMFDRMVEKFSAFDDLAKMVKKCFEGSHSRVKERMVASVWKRQGWANTATTSKLVSGISKYFVDQSTYSLPTNPNEDDGGDNDSETDISVPLYSESDSWVTNYRPSTQTAPAPSPSKKSTVSRKRSLKNGAFPGGSPTGRLAGKSLRPSTASK</sequence>
<evidence type="ECO:0000313" key="3">
    <source>
        <dbReference type="Proteomes" id="UP001218218"/>
    </source>
</evidence>
<evidence type="ECO:0000256" key="1">
    <source>
        <dbReference type="SAM" id="MobiDB-lite"/>
    </source>
</evidence>
<proteinExistence type="predicted"/>
<name>A0AAD6ZXJ8_9AGAR</name>